<dbReference type="AlphaFoldDB" id="X1KR57"/>
<proteinExistence type="predicted"/>
<reference evidence="1" key="1">
    <citation type="journal article" date="2014" name="Front. Microbiol.">
        <title>High frequency of phylogenetically diverse reductive dehalogenase-homologous genes in deep subseafloor sedimentary metagenomes.</title>
        <authorList>
            <person name="Kawai M."/>
            <person name="Futagami T."/>
            <person name="Toyoda A."/>
            <person name="Takaki Y."/>
            <person name="Nishi S."/>
            <person name="Hori S."/>
            <person name="Arai W."/>
            <person name="Tsubouchi T."/>
            <person name="Morono Y."/>
            <person name="Uchiyama I."/>
            <person name="Ito T."/>
            <person name="Fujiyama A."/>
            <person name="Inagaki F."/>
            <person name="Takami H."/>
        </authorList>
    </citation>
    <scope>NUCLEOTIDE SEQUENCE</scope>
    <source>
        <strain evidence="1">Expedition CK06-06</strain>
    </source>
</reference>
<gene>
    <name evidence="1" type="ORF">S06H3_15307</name>
</gene>
<accession>X1KR57</accession>
<organism evidence="1">
    <name type="scientific">marine sediment metagenome</name>
    <dbReference type="NCBI Taxonomy" id="412755"/>
    <lineage>
        <taxon>unclassified sequences</taxon>
        <taxon>metagenomes</taxon>
        <taxon>ecological metagenomes</taxon>
    </lineage>
</organism>
<feature type="non-terminal residue" evidence="1">
    <location>
        <position position="1"/>
    </location>
</feature>
<sequence>LVTRRGVIKKGEREKIPPKYYRISEDFQKEKEVEKKFMEIPSDPQELHDFLLTEIRNHRSAIYNLTRLVNYMSSSLNYLDDQLKLEQIDKAKKIYEDYLTGINEPEFNFVFLDKKRFKQFYDLRLEYILNLEKLIMEQDLDVESVFVYFDSFLPLMSLLELNKNENK</sequence>
<name>X1KR57_9ZZZZ</name>
<protein>
    <submittedName>
        <fullName evidence="1">Uncharacterized protein</fullName>
    </submittedName>
</protein>
<dbReference type="EMBL" id="BARV01007526">
    <property type="protein sequence ID" value="GAI09178.1"/>
    <property type="molecule type" value="Genomic_DNA"/>
</dbReference>
<evidence type="ECO:0000313" key="1">
    <source>
        <dbReference type="EMBL" id="GAI09178.1"/>
    </source>
</evidence>
<comment type="caution">
    <text evidence="1">The sequence shown here is derived from an EMBL/GenBank/DDBJ whole genome shotgun (WGS) entry which is preliminary data.</text>
</comment>